<feature type="chain" id="PRO_5017925235" evidence="2">
    <location>
        <begin position="24"/>
        <end position="325"/>
    </location>
</feature>
<dbReference type="PANTHER" id="PTHR42928:SF5">
    <property type="entry name" value="BLR1237 PROTEIN"/>
    <property type="match status" value="1"/>
</dbReference>
<dbReference type="PIRSF" id="PIRSF017082">
    <property type="entry name" value="YflP"/>
    <property type="match status" value="1"/>
</dbReference>
<dbReference type="SUPFAM" id="SSF53850">
    <property type="entry name" value="Periplasmic binding protein-like II"/>
    <property type="match status" value="1"/>
</dbReference>
<dbReference type="RefSeq" id="WP_124081975.1">
    <property type="nucleotide sequence ID" value="NZ_UWPJ01000039.1"/>
</dbReference>
<dbReference type="EMBL" id="UWPJ01000039">
    <property type="protein sequence ID" value="VCU72431.1"/>
    <property type="molecule type" value="Genomic_DNA"/>
</dbReference>
<name>A0A3P4B8Y3_9BURK</name>
<dbReference type="AlphaFoldDB" id="A0A3P4B8Y3"/>
<gene>
    <name evidence="3" type="ORF">PIGHUM_04530</name>
</gene>
<comment type="similarity">
    <text evidence="1">Belongs to the UPF0065 (bug) family.</text>
</comment>
<dbReference type="Proteomes" id="UP000277294">
    <property type="component" value="Unassembled WGS sequence"/>
</dbReference>
<evidence type="ECO:0000256" key="2">
    <source>
        <dbReference type="SAM" id="SignalP"/>
    </source>
</evidence>
<dbReference type="Gene3D" id="3.40.190.10">
    <property type="entry name" value="Periplasmic binding protein-like II"/>
    <property type="match status" value="1"/>
</dbReference>
<evidence type="ECO:0000256" key="1">
    <source>
        <dbReference type="ARBA" id="ARBA00006987"/>
    </source>
</evidence>
<dbReference type="PANTHER" id="PTHR42928">
    <property type="entry name" value="TRICARBOXYLATE-BINDING PROTEIN"/>
    <property type="match status" value="1"/>
</dbReference>
<organism evidence="3 4">
    <name type="scientific">Pigmentiphaga humi</name>
    <dbReference type="NCBI Taxonomy" id="2478468"/>
    <lineage>
        <taxon>Bacteria</taxon>
        <taxon>Pseudomonadati</taxon>
        <taxon>Pseudomonadota</taxon>
        <taxon>Betaproteobacteria</taxon>
        <taxon>Burkholderiales</taxon>
        <taxon>Alcaligenaceae</taxon>
        <taxon>Pigmentiphaga</taxon>
    </lineage>
</organism>
<keyword evidence="4" id="KW-1185">Reference proteome</keyword>
<evidence type="ECO:0000313" key="4">
    <source>
        <dbReference type="Proteomes" id="UP000277294"/>
    </source>
</evidence>
<dbReference type="Gene3D" id="3.40.190.150">
    <property type="entry name" value="Bordetella uptake gene, domain 1"/>
    <property type="match status" value="1"/>
</dbReference>
<dbReference type="InterPro" id="IPR005064">
    <property type="entry name" value="BUG"/>
</dbReference>
<evidence type="ECO:0000313" key="3">
    <source>
        <dbReference type="EMBL" id="VCU72431.1"/>
    </source>
</evidence>
<protein>
    <submittedName>
        <fullName evidence="3">Tripartite tricarboxylate transporter family receptor</fullName>
    </submittedName>
</protein>
<keyword evidence="3" id="KW-0675">Receptor</keyword>
<dbReference type="InterPro" id="IPR042100">
    <property type="entry name" value="Bug_dom1"/>
</dbReference>
<reference evidence="3 4" key="1">
    <citation type="submission" date="2018-10" db="EMBL/GenBank/DDBJ databases">
        <authorList>
            <person name="Criscuolo A."/>
        </authorList>
    </citation>
    <scope>NUCLEOTIDE SEQUENCE [LARGE SCALE GENOMIC DNA]</scope>
    <source>
        <strain evidence="3">DnA1</strain>
    </source>
</reference>
<proteinExistence type="inferred from homology"/>
<accession>A0A3P4B8Y3</accession>
<sequence length="325" mass="34066">MQRRTFCLGALGAGLTLHAAARAAQPYPAKAVRIVVPYAAGGGPDIMVRQFGPVLGAALGQPIVVDNKVGAGGVLAAQHAAQAPADGYTVLLGSNSHLIQKALQPSLMFDPVNDFVPVTVIATSPTVLVVAADSPYRTVQDLVAALRTQSRKLNYASGGIGSGAHLGGATFVSLLKADAVHIPFKGSVEIPISLQRGDTDFSFTIAGTAIPQVKSGKLRALAVTSREPLPELPGIPPLYDILHSELAVQEFWFGLWLPRKSPAETVAKLFEATTAALQDASVKSLFEATGNRVIRSDSPQADAAFVRSEYRKWADIVKLTGITAG</sequence>
<keyword evidence="2" id="KW-0732">Signal</keyword>
<dbReference type="Pfam" id="PF03401">
    <property type="entry name" value="TctC"/>
    <property type="match status" value="1"/>
</dbReference>
<feature type="signal peptide" evidence="2">
    <location>
        <begin position="1"/>
        <end position="23"/>
    </location>
</feature>
<dbReference type="OrthoDB" id="8678477at2"/>